<dbReference type="InterPro" id="IPR051552">
    <property type="entry name" value="HptR"/>
</dbReference>
<feature type="domain" description="HTH araC/xylS-type" evidence="9">
    <location>
        <begin position="427"/>
        <end position="526"/>
    </location>
</feature>
<protein>
    <submittedName>
        <fullName evidence="11">Response regulator</fullName>
    </submittedName>
</protein>
<dbReference type="InterPro" id="IPR011006">
    <property type="entry name" value="CheY-like_superfamily"/>
</dbReference>
<evidence type="ECO:0000256" key="5">
    <source>
        <dbReference type="ARBA" id="ARBA00023015"/>
    </source>
</evidence>
<comment type="subcellular location">
    <subcellularLocation>
        <location evidence="1">Cytoplasm</location>
    </subcellularLocation>
</comment>
<dbReference type="SUPFAM" id="SSF52172">
    <property type="entry name" value="CheY-like"/>
    <property type="match status" value="1"/>
</dbReference>
<evidence type="ECO:0000259" key="9">
    <source>
        <dbReference type="PROSITE" id="PS01124"/>
    </source>
</evidence>
<dbReference type="Pfam" id="PF00072">
    <property type="entry name" value="Response_reg"/>
    <property type="match status" value="1"/>
</dbReference>
<evidence type="ECO:0000259" key="10">
    <source>
        <dbReference type="PROSITE" id="PS50110"/>
    </source>
</evidence>
<dbReference type="Pfam" id="PF12833">
    <property type="entry name" value="HTH_18"/>
    <property type="match status" value="1"/>
</dbReference>
<evidence type="ECO:0000313" key="11">
    <source>
        <dbReference type="EMBL" id="MDN4605081.1"/>
    </source>
</evidence>
<name>A0ABT8JIT8_9BACL</name>
<keyword evidence="2" id="KW-0963">Cytoplasm</keyword>
<dbReference type="EMBL" id="JAROCD010000018">
    <property type="protein sequence ID" value="MDN4605081.1"/>
    <property type="molecule type" value="Genomic_DNA"/>
</dbReference>
<feature type="domain" description="Response regulatory" evidence="10">
    <location>
        <begin position="5"/>
        <end position="122"/>
    </location>
</feature>
<dbReference type="InterPro" id="IPR018060">
    <property type="entry name" value="HTH_AraC"/>
</dbReference>
<dbReference type="SUPFAM" id="SSF46689">
    <property type="entry name" value="Homeodomain-like"/>
    <property type="match status" value="1"/>
</dbReference>
<keyword evidence="7" id="KW-0804">Transcription</keyword>
<evidence type="ECO:0000256" key="3">
    <source>
        <dbReference type="ARBA" id="ARBA00022553"/>
    </source>
</evidence>
<evidence type="ECO:0000256" key="6">
    <source>
        <dbReference type="ARBA" id="ARBA00023125"/>
    </source>
</evidence>
<keyword evidence="3 8" id="KW-0597">Phosphoprotein</keyword>
<keyword evidence="6" id="KW-0238">DNA-binding</keyword>
<keyword evidence="4" id="KW-0902">Two-component regulatory system</keyword>
<evidence type="ECO:0000256" key="8">
    <source>
        <dbReference type="PROSITE-ProRule" id="PRU00169"/>
    </source>
</evidence>
<dbReference type="InterPro" id="IPR009057">
    <property type="entry name" value="Homeodomain-like_sf"/>
</dbReference>
<comment type="caution">
    <text evidence="11">The sequence shown here is derived from an EMBL/GenBank/DDBJ whole genome shotgun (WGS) entry which is preliminary data.</text>
</comment>
<dbReference type="SMART" id="SM00342">
    <property type="entry name" value="HTH_ARAC"/>
    <property type="match status" value="1"/>
</dbReference>
<proteinExistence type="predicted"/>
<sequence>MEPLNVLIVDDEYLIRNLLRMRIDWEKQGMRIAGEASNAQEALVLVDKQKPDIIFTDIYMPNMDGIELSRVILKKYPAIKIVVVTGHDEFEYARKSIQIGIVDFILKPIRAAELLTVTDKLRIMFEEERAREQETRRLRADLERNFPYLREKFMLQWLNGAIMTQAEILEKAVYFSIPMLLEVNEIQIAVIEISTASAKESEEQLILLSMKCRNELDAFYEGEPSVIRLTDTLNRIVLIALNSVVDLIKHGEVLIPLLTRAYPCSVSMGIGRKHGRAAEGPEAYQEACRALHYQAFVGKNQVVFFEDIVENREQAYRSNADLLQQLQFYISVGSVERAVEMLNHIFNVSFSSVSQFRLAAMDVITECQRAVMEQQMENEQVLNKETLVSILTADHLPELYILLERYIRDVTEMVHSKNQIKEDNLISQVKEYLEDRMSDPDVGLASTAEAFFVSPGHLGRLMKKETGKTFVEYLTNLRMKRAELLLKQTQLKGYEIGEQVGITDPQYFSVLFKKSVGRSMNEYRQRKS</sequence>
<evidence type="ECO:0000256" key="2">
    <source>
        <dbReference type="ARBA" id="ARBA00022490"/>
    </source>
</evidence>
<dbReference type="CDD" id="cd17536">
    <property type="entry name" value="REC_YesN-like"/>
    <property type="match status" value="1"/>
</dbReference>
<evidence type="ECO:0000256" key="4">
    <source>
        <dbReference type="ARBA" id="ARBA00023012"/>
    </source>
</evidence>
<feature type="modified residue" description="4-aspartylphosphate" evidence="8">
    <location>
        <position position="57"/>
    </location>
</feature>
<keyword evidence="5" id="KW-0805">Transcription regulation</keyword>
<evidence type="ECO:0000313" key="12">
    <source>
        <dbReference type="Proteomes" id="UP001174205"/>
    </source>
</evidence>
<dbReference type="SMART" id="SM00448">
    <property type="entry name" value="REC"/>
    <property type="match status" value="1"/>
</dbReference>
<dbReference type="RefSeq" id="WP_301249502.1">
    <property type="nucleotide sequence ID" value="NZ_JAROCD010000018.1"/>
</dbReference>
<evidence type="ECO:0000256" key="7">
    <source>
        <dbReference type="ARBA" id="ARBA00023163"/>
    </source>
</evidence>
<accession>A0ABT8JIT8</accession>
<dbReference type="PROSITE" id="PS50110">
    <property type="entry name" value="RESPONSE_REGULATORY"/>
    <property type="match status" value="1"/>
</dbReference>
<evidence type="ECO:0000256" key="1">
    <source>
        <dbReference type="ARBA" id="ARBA00004496"/>
    </source>
</evidence>
<dbReference type="PROSITE" id="PS01124">
    <property type="entry name" value="HTH_ARAC_FAMILY_2"/>
    <property type="match status" value="1"/>
</dbReference>
<reference evidence="11" key="1">
    <citation type="submission" date="2023-03" db="EMBL/GenBank/DDBJ databases">
        <title>MT1 and MT2 Draft Genomes of Novel Species.</title>
        <authorList>
            <person name="Venkateswaran K."/>
        </authorList>
    </citation>
    <scope>NUCLEOTIDE SEQUENCE</scope>
    <source>
        <strain evidence="11">F6_3S_P_1C</strain>
    </source>
</reference>
<organism evidence="11 12">
    <name type="scientific">Paenibacillus vandeheii</name>
    <dbReference type="NCBI Taxonomy" id="3035917"/>
    <lineage>
        <taxon>Bacteria</taxon>
        <taxon>Bacillati</taxon>
        <taxon>Bacillota</taxon>
        <taxon>Bacilli</taxon>
        <taxon>Bacillales</taxon>
        <taxon>Paenibacillaceae</taxon>
        <taxon>Paenibacillus</taxon>
    </lineage>
</organism>
<dbReference type="Gene3D" id="3.40.50.2300">
    <property type="match status" value="1"/>
</dbReference>
<dbReference type="InterPro" id="IPR001789">
    <property type="entry name" value="Sig_transdc_resp-reg_receiver"/>
</dbReference>
<dbReference type="Proteomes" id="UP001174205">
    <property type="component" value="Unassembled WGS sequence"/>
</dbReference>
<keyword evidence="12" id="KW-1185">Reference proteome</keyword>
<gene>
    <name evidence="11" type="ORF">P5G61_27915</name>
</gene>
<dbReference type="PANTHER" id="PTHR42713">
    <property type="entry name" value="HISTIDINE KINASE-RELATED"/>
    <property type="match status" value="1"/>
</dbReference>
<dbReference type="PANTHER" id="PTHR42713:SF3">
    <property type="entry name" value="TRANSCRIPTIONAL REGULATORY PROTEIN HPTR"/>
    <property type="match status" value="1"/>
</dbReference>
<dbReference type="Gene3D" id="1.10.10.60">
    <property type="entry name" value="Homeodomain-like"/>
    <property type="match status" value="2"/>
</dbReference>